<dbReference type="Gene3D" id="3.50.50.60">
    <property type="entry name" value="FAD/NAD(P)-binding domain"/>
    <property type="match status" value="2"/>
</dbReference>
<feature type="domain" description="FAD-binding" evidence="2">
    <location>
        <begin position="2"/>
        <end position="337"/>
    </location>
</feature>
<dbReference type="InterPro" id="IPR050631">
    <property type="entry name" value="PheA/TfdB_FAD_monoxygenase"/>
</dbReference>
<dbReference type="NCBIfam" id="NF004834">
    <property type="entry name" value="PRK06185.1-3"/>
    <property type="match status" value="1"/>
</dbReference>
<gene>
    <name evidence="3" type="ORF">BFN67_12910</name>
</gene>
<dbReference type="GO" id="GO:0016491">
    <property type="term" value="F:oxidoreductase activity"/>
    <property type="evidence" value="ECO:0007669"/>
    <property type="project" value="UniProtKB-KW"/>
</dbReference>
<dbReference type="Proteomes" id="UP000191905">
    <property type="component" value="Unassembled WGS sequence"/>
</dbReference>
<proteinExistence type="predicted"/>
<comment type="caution">
    <text evidence="3">The sequence shown here is derived from an EMBL/GenBank/DDBJ whole genome shotgun (WGS) entry which is preliminary data.</text>
</comment>
<dbReference type="InterPro" id="IPR002938">
    <property type="entry name" value="FAD-bd"/>
</dbReference>
<evidence type="ECO:0000259" key="2">
    <source>
        <dbReference type="Pfam" id="PF01494"/>
    </source>
</evidence>
<protein>
    <recommendedName>
        <fullName evidence="2">FAD-binding domain-containing protein</fullName>
    </recommendedName>
</protein>
<dbReference type="EMBL" id="MDET01000005">
    <property type="protein sequence ID" value="OQM76798.1"/>
    <property type="molecule type" value="Genomic_DNA"/>
</dbReference>
<dbReference type="InterPro" id="IPR036188">
    <property type="entry name" value="FAD/NAD-bd_sf"/>
</dbReference>
<dbReference type="PANTHER" id="PTHR43476:SF5">
    <property type="entry name" value="FAD-DEPENDENT MONOOXYGENASE"/>
    <property type="match status" value="1"/>
</dbReference>
<evidence type="ECO:0000313" key="3">
    <source>
        <dbReference type="EMBL" id="OQM76798.1"/>
    </source>
</evidence>
<dbReference type="PRINTS" id="PR00420">
    <property type="entry name" value="RNGMNOXGNASE"/>
</dbReference>
<dbReference type="SUPFAM" id="SSF51905">
    <property type="entry name" value="FAD/NAD(P)-binding domain"/>
    <property type="match status" value="1"/>
</dbReference>
<evidence type="ECO:0000313" key="4">
    <source>
        <dbReference type="Proteomes" id="UP000191905"/>
    </source>
</evidence>
<dbReference type="PANTHER" id="PTHR43476">
    <property type="entry name" value="3-(3-HYDROXY-PHENYL)PROPIONATE/3-HYDROXYCINNAMIC ACID HYDROXYLASE"/>
    <property type="match status" value="1"/>
</dbReference>
<accession>A0A1V8RUI2</accession>
<keyword evidence="4" id="KW-1185">Reference proteome</keyword>
<reference evidence="3 4" key="1">
    <citation type="journal article" date="2016" name="Int. J. Syst. Evol. Microbiol.">
        <title>Pseudaminobacter manganicus sp. nov., isolated from sludge of a manganese mine.</title>
        <authorList>
            <person name="Li J."/>
            <person name="Huang J."/>
            <person name="Liao S."/>
            <person name="Wang G."/>
        </authorList>
    </citation>
    <scope>NUCLEOTIDE SEQUENCE [LARGE SCALE GENOMIC DNA]</scope>
    <source>
        <strain evidence="3 4">JH-7</strain>
    </source>
</reference>
<sequence>MVGAGPAGLMLGLLLARSGVDVTVIEKHQDFLRDFRGDTIHPSTLEAIHELGFLDELLALPHQKAYQLHAEIAGRSATIADFSRLPTRAKFIAFMPQWDFLNFLAEKAGEYPRFRLQMSTEVTSLRWDNERVVGVNVRQGDRDLVLEADLVIGADGRNSIVRKAAGLDVQSFGTATDLLWMKVSKEAGDPQQAMGHAGPRQGLVLIDRGDYWQCGYVLAKGTVDTLKAEGLSALRARIAEVAPLPNDRFEEIRSWDDVHLLSVRIDRLKTWWKPGVLCIGDAAHAMSPIGGVGVNLAIQDAIATANTLAEALREGRLQTCLLDAVQRRRSFPTKATQKLQLMMRSRKRAGEARNTRSRKPPLFMRLIARSSLLPRLTGRLIGIGFRPEHVRTQLVDWTCSLKGPHRQKPHDDALEDH</sequence>
<keyword evidence="1" id="KW-0560">Oxidoreductase</keyword>
<evidence type="ECO:0000256" key="1">
    <source>
        <dbReference type="ARBA" id="ARBA00023002"/>
    </source>
</evidence>
<name>A0A1V8RUI2_9HYPH</name>
<dbReference type="OrthoDB" id="9791689at2"/>
<dbReference type="NCBIfam" id="NF004835">
    <property type="entry name" value="PRK06185.1-4"/>
    <property type="match status" value="1"/>
</dbReference>
<dbReference type="STRING" id="1873176.BFN67_12910"/>
<dbReference type="AlphaFoldDB" id="A0A1V8RUI2"/>
<organism evidence="3 4">
    <name type="scientific">Manganibacter manganicus</name>
    <dbReference type="NCBI Taxonomy" id="1873176"/>
    <lineage>
        <taxon>Bacteria</taxon>
        <taxon>Pseudomonadati</taxon>
        <taxon>Pseudomonadota</taxon>
        <taxon>Alphaproteobacteria</taxon>
        <taxon>Hyphomicrobiales</taxon>
        <taxon>Phyllobacteriaceae</taxon>
        <taxon>Manganibacter</taxon>
    </lineage>
</organism>
<dbReference type="GO" id="GO:0071949">
    <property type="term" value="F:FAD binding"/>
    <property type="evidence" value="ECO:0007669"/>
    <property type="project" value="InterPro"/>
</dbReference>
<dbReference type="Pfam" id="PF01494">
    <property type="entry name" value="FAD_binding_3"/>
    <property type="match status" value="1"/>
</dbReference>